<feature type="transmembrane region" description="Helical" evidence="7">
    <location>
        <begin position="361"/>
        <end position="380"/>
    </location>
</feature>
<evidence type="ECO:0000313" key="8">
    <source>
        <dbReference type="EMBL" id="RHF50465.1"/>
    </source>
</evidence>
<accession>A0A414NUD7</accession>
<dbReference type="PANTHER" id="PTHR43663:SF1">
    <property type="entry name" value="CHROMATE TRANSPORTER"/>
    <property type="match status" value="1"/>
</dbReference>
<dbReference type="PANTHER" id="PTHR43663">
    <property type="entry name" value="CHROMATE TRANSPORT PROTEIN-RELATED"/>
    <property type="match status" value="1"/>
</dbReference>
<feature type="transmembrane region" description="Helical" evidence="7">
    <location>
        <begin position="392"/>
        <end position="416"/>
    </location>
</feature>
<comment type="caution">
    <text evidence="8">The sequence shown here is derived from an EMBL/GenBank/DDBJ whole genome shotgun (WGS) entry which is preliminary data.</text>
</comment>
<feature type="transmembrane region" description="Helical" evidence="7">
    <location>
        <begin position="251"/>
        <end position="272"/>
    </location>
</feature>
<dbReference type="OrthoDB" id="9788907at2"/>
<evidence type="ECO:0000256" key="3">
    <source>
        <dbReference type="ARBA" id="ARBA00022475"/>
    </source>
</evidence>
<evidence type="ECO:0000256" key="1">
    <source>
        <dbReference type="ARBA" id="ARBA00004651"/>
    </source>
</evidence>
<evidence type="ECO:0000256" key="4">
    <source>
        <dbReference type="ARBA" id="ARBA00022692"/>
    </source>
</evidence>
<comment type="similarity">
    <text evidence="2">Belongs to the chromate ion transporter (CHR) (TC 2.A.51) family.</text>
</comment>
<keyword evidence="6 7" id="KW-0472">Membrane</keyword>
<feature type="transmembrane region" description="Helical" evidence="7">
    <location>
        <begin position="167"/>
        <end position="184"/>
    </location>
</feature>
<feature type="transmembrane region" description="Helical" evidence="7">
    <location>
        <begin position="130"/>
        <end position="155"/>
    </location>
</feature>
<feature type="transmembrane region" description="Helical" evidence="7">
    <location>
        <begin position="227"/>
        <end position="245"/>
    </location>
</feature>
<proteinExistence type="inferred from homology"/>
<dbReference type="GO" id="GO:0015109">
    <property type="term" value="F:chromate transmembrane transporter activity"/>
    <property type="evidence" value="ECO:0007669"/>
    <property type="project" value="InterPro"/>
</dbReference>
<keyword evidence="3" id="KW-1003">Cell membrane</keyword>
<dbReference type="InterPro" id="IPR003370">
    <property type="entry name" value="Chromate_transpt"/>
</dbReference>
<evidence type="ECO:0000256" key="6">
    <source>
        <dbReference type="ARBA" id="ARBA00023136"/>
    </source>
</evidence>
<feature type="transmembrane region" description="Helical" evidence="7">
    <location>
        <begin position="293"/>
        <end position="313"/>
    </location>
</feature>
<evidence type="ECO:0000256" key="5">
    <source>
        <dbReference type="ARBA" id="ARBA00022989"/>
    </source>
</evidence>
<organism evidence="8 9">
    <name type="scientific">Mitsuokella multacida</name>
    <dbReference type="NCBI Taxonomy" id="52226"/>
    <lineage>
        <taxon>Bacteria</taxon>
        <taxon>Bacillati</taxon>
        <taxon>Bacillota</taxon>
        <taxon>Negativicutes</taxon>
        <taxon>Selenomonadales</taxon>
        <taxon>Selenomonadaceae</taxon>
        <taxon>Mitsuokella</taxon>
    </lineage>
</organism>
<feature type="transmembrane region" description="Helical" evidence="7">
    <location>
        <begin position="428"/>
        <end position="448"/>
    </location>
</feature>
<evidence type="ECO:0000313" key="9">
    <source>
        <dbReference type="Proteomes" id="UP000283442"/>
    </source>
</evidence>
<dbReference type="EMBL" id="QRHE01000015">
    <property type="protein sequence ID" value="RHF50465.1"/>
    <property type="molecule type" value="Genomic_DNA"/>
</dbReference>
<name>A0A414NUD7_9FIRM</name>
<evidence type="ECO:0000256" key="2">
    <source>
        <dbReference type="ARBA" id="ARBA00005262"/>
    </source>
</evidence>
<keyword evidence="5 7" id="KW-1133">Transmembrane helix</keyword>
<sequence length="504" mass="52565">MTCEVMAVEHISVQANGMYQSMRRGYADIVRLGISMLRIGTIGFGGGNALIPVIEKEVVENGKLVTKRAYDEDVVAACITPGALPVEIAAGIGQRLGGASGMLMAASMMALPGAFFTVLILAVLTGEQGAALLGIRYISIGLGAFIISLLLAYAVKTTAAMQQAGKQAFRAMCLAMIAVFLLSSEKNLYALLGLHMQPVFHLSVISILGLSFFLIIFLGSGFSRKKGILAAVFTAAFLFSGSQLPALSAPLLHDATAALMTVLGFCGLVRSFRSGNEAVDGVKLFKDTLREAFIWLAFALLFALPALMMLPGSSSFLGEGFLSSLLSFGGGDAYLTIADGLLVQGGTVAAADFYGQLVPVANALPGSILCKILTGIGYLAGFRMGGTSSGLILALAGFAVSVAASGLIFGLVARLLRTFHDVPVFRQISLWVRPIISGLLLNVALSMLRTNLEIGAGLSVPEAAVFGLTVGLALFCLYLLCARRKAMTMPMLVSAAAGLGLILI</sequence>
<protein>
    <submittedName>
        <fullName evidence="8">Chromate transporter</fullName>
    </submittedName>
</protein>
<feature type="transmembrane region" description="Helical" evidence="7">
    <location>
        <begin position="463"/>
        <end position="481"/>
    </location>
</feature>
<feature type="transmembrane region" description="Helical" evidence="7">
    <location>
        <begin position="102"/>
        <end position="124"/>
    </location>
</feature>
<feature type="transmembrane region" description="Helical" evidence="7">
    <location>
        <begin position="333"/>
        <end position="354"/>
    </location>
</feature>
<reference evidence="8 9" key="1">
    <citation type="submission" date="2018-08" db="EMBL/GenBank/DDBJ databases">
        <title>A genome reference for cultivated species of the human gut microbiota.</title>
        <authorList>
            <person name="Zou Y."/>
            <person name="Xue W."/>
            <person name="Luo G."/>
        </authorList>
    </citation>
    <scope>NUCLEOTIDE SEQUENCE [LARGE SCALE GENOMIC DNA]</scope>
    <source>
        <strain evidence="8 9">AM25-21AC</strain>
    </source>
</reference>
<evidence type="ECO:0000256" key="7">
    <source>
        <dbReference type="SAM" id="Phobius"/>
    </source>
</evidence>
<dbReference type="InterPro" id="IPR052518">
    <property type="entry name" value="CHR_Transporter"/>
</dbReference>
<keyword evidence="4 7" id="KW-0812">Transmembrane</keyword>
<dbReference type="GO" id="GO:0005886">
    <property type="term" value="C:plasma membrane"/>
    <property type="evidence" value="ECO:0007669"/>
    <property type="project" value="UniProtKB-SubCell"/>
</dbReference>
<comment type="subcellular location">
    <subcellularLocation>
        <location evidence="1">Cell membrane</location>
        <topology evidence="1">Multi-pass membrane protein</topology>
    </subcellularLocation>
</comment>
<feature type="transmembrane region" description="Helical" evidence="7">
    <location>
        <begin position="199"/>
        <end position="220"/>
    </location>
</feature>
<dbReference type="Pfam" id="PF02417">
    <property type="entry name" value="Chromate_transp"/>
    <property type="match status" value="2"/>
</dbReference>
<gene>
    <name evidence="8" type="ORF">DW674_10955</name>
</gene>
<dbReference type="Proteomes" id="UP000283442">
    <property type="component" value="Unassembled WGS sequence"/>
</dbReference>
<dbReference type="AlphaFoldDB" id="A0A414NUD7"/>